<evidence type="ECO:0000313" key="2">
    <source>
        <dbReference type="Proteomes" id="UP001158050"/>
    </source>
</evidence>
<name>A0ABY1QX24_9FLAO</name>
<evidence type="ECO:0000313" key="1">
    <source>
        <dbReference type="EMBL" id="SMP86364.1"/>
    </source>
</evidence>
<comment type="caution">
    <text evidence="1">The sequence shown here is derived from an EMBL/GenBank/DDBJ whole genome shotgun (WGS) entry which is preliminary data.</text>
</comment>
<protein>
    <submittedName>
        <fullName evidence="1">Uncharacterized protein</fullName>
    </submittedName>
</protein>
<accession>A0ABY1QX24</accession>
<dbReference type="EMBL" id="FXUO01000001">
    <property type="protein sequence ID" value="SMP86364.1"/>
    <property type="molecule type" value="Genomic_DNA"/>
</dbReference>
<gene>
    <name evidence="1" type="ORF">SAMN05421679_101118</name>
</gene>
<keyword evidence="2" id="KW-1185">Reference proteome</keyword>
<dbReference type="Proteomes" id="UP001158050">
    <property type="component" value="Unassembled WGS sequence"/>
</dbReference>
<reference evidence="1 2" key="1">
    <citation type="submission" date="2017-05" db="EMBL/GenBank/DDBJ databases">
        <authorList>
            <person name="Varghese N."/>
            <person name="Submissions S."/>
        </authorList>
    </citation>
    <scope>NUCLEOTIDE SEQUENCE [LARGE SCALE GENOMIC DNA]</scope>
    <source>
        <strain evidence="1 2">DSM 18015</strain>
    </source>
</reference>
<proteinExistence type="predicted"/>
<organism evidence="1 2">
    <name type="scientific">Epilithonimonas pallida</name>
    <dbReference type="NCBI Taxonomy" id="373671"/>
    <lineage>
        <taxon>Bacteria</taxon>
        <taxon>Pseudomonadati</taxon>
        <taxon>Bacteroidota</taxon>
        <taxon>Flavobacteriia</taxon>
        <taxon>Flavobacteriales</taxon>
        <taxon>Weeksellaceae</taxon>
        <taxon>Chryseobacterium group</taxon>
        <taxon>Epilithonimonas</taxon>
    </lineage>
</organism>
<sequence>MNIEINLINLISQIKLVLQIKRFAELAKICEKIITFFNPEIFLNFIIKSQVYEGFGNWCNRRYRN</sequence>